<evidence type="ECO:0000313" key="3">
    <source>
        <dbReference type="Proteomes" id="UP000045782"/>
    </source>
</evidence>
<dbReference type="Proteomes" id="UP000045782">
    <property type="component" value="Unassembled WGS sequence"/>
</dbReference>
<organism evidence="2 3">
    <name type="scientific">Mycobacteroides abscessus</name>
    <dbReference type="NCBI Taxonomy" id="36809"/>
    <lineage>
        <taxon>Bacteria</taxon>
        <taxon>Bacillati</taxon>
        <taxon>Actinomycetota</taxon>
        <taxon>Actinomycetes</taxon>
        <taxon>Mycobacteriales</taxon>
        <taxon>Mycobacteriaceae</taxon>
        <taxon>Mycobacteroides</taxon>
    </lineage>
</organism>
<dbReference type="RefSeq" id="WP_052524967.1">
    <property type="nucleotide sequence ID" value="NZ_CP014951.1"/>
</dbReference>
<feature type="region of interest" description="Disordered" evidence="1">
    <location>
        <begin position="123"/>
        <end position="164"/>
    </location>
</feature>
<dbReference type="EMBL" id="CSWP01000012">
    <property type="protein sequence ID" value="CPV70543.1"/>
    <property type="molecule type" value="Genomic_DNA"/>
</dbReference>
<protein>
    <submittedName>
        <fullName evidence="2">Uncharacterized protein</fullName>
    </submittedName>
</protein>
<dbReference type="AlphaFoldDB" id="A0A0U0ZTB9"/>
<reference evidence="2 3" key="1">
    <citation type="submission" date="2015-03" db="EMBL/GenBank/DDBJ databases">
        <authorList>
            <person name="Murphy D."/>
        </authorList>
    </citation>
    <scope>NUCLEOTIDE SEQUENCE [LARGE SCALE GENOMIC DNA]</scope>
    <source>
        <strain evidence="2 3">PAP088</strain>
    </source>
</reference>
<accession>A0A0U0ZTB9</accession>
<name>A0A0U0ZTB9_9MYCO</name>
<proteinExistence type="predicted"/>
<sequence>MTNDPAISAVRRAWGKRGAADIEPSTSEIAAAGEALEPVKAWHARWCASRQWHLLSPQAWDELVVLIYPSTELMPVNAMSNPTGINDADADSPTFDDSDRADLLGSAQPISVLYSAEEVMQNLESEQQKPEKGWLRREFERARKRSESVPPHARPALIKRPRKK</sequence>
<evidence type="ECO:0000256" key="1">
    <source>
        <dbReference type="SAM" id="MobiDB-lite"/>
    </source>
</evidence>
<evidence type="ECO:0000313" key="2">
    <source>
        <dbReference type="EMBL" id="CPV70543.1"/>
    </source>
</evidence>
<feature type="compositionally biased region" description="Basic and acidic residues" evidence="1">
    <location>
        <begin position="126"/>
        <end position="147"/>
    </location>
</feature>
<gene>
    <name evidence="2" type="ORF">ERS075579_04814</name>
</gene>